<feature type="domain" description="VOC" evidence="2">
    <location>
        <begin position="10"/>
        <end position="149"/>
    </location>
</feature>
<keyword evidence="1" id="KW-0479">Metal-binding</keyword>
<dbReference type="InterPro" id="IPR051785">
    <property type="entry name" value="MMCE/EMCE_epimerase"/>
</dbReference>
<comment type="caution">
    <text evidence="3">The sequence shown here is derived from an EMBL/GenBank/DDBJ whole genome shotgun (WGS) entry which is preliminary data.</text>
</comment>
<dbReference type="PANTHER" id="PTHR43048">
    <property type="entry name" value="METHYLMALONYL-COA EPIMERASE"/>
    <property type="match status" value="1"/>
</dbReference>
<evidence type="ECO:0000256" key="1">
    <source>
        <dbReference type="ARBA" id="ARBA00022723"/>
    </source>
</evidence>
<keyword evidence="4" id="KW-1185">Reference proteome</keyword>
<dbReference type="InterPro" id="IPR037523">
    <property type="entry name" value="VOC_core"/>
</dbReference>
<reference evidence="3 4" key="1">
    <citation type="submission" date="2024-09" db="EMBL/GenBank/DDBJ databases">
        <authorList>
            <person name="Sun Q."/>
            <person name="Mori K."/>
        </authorList>
    </citation>
    <scope>NUCLEOTIDE SEQUENCE [LARGE SCALE GENOMIC DNA]</scope>
    <source>
        <strain evidence="3 4">NCAIM B.02610</strain>
    </source>
</reference>
<dbReference type="PANTHER" id="PTHR43048:SF3">
    <property type="entry name" value="METHYLMALONYL-COA EPIMERASE, MITOCHONDRIAL"/>
    <property type="match status" value="1"/>
</dbReference>
<dbReference type="EMBL" id="JBHLUX010000020">
    <property type="protein sequence ID" value="MFC0470413.1"/>
    <property type="molecule type" value="Genomic_DNA"/>
</dbReference>
<dbReference type="Proteomes" id="UP001589838">
    <property type="component" value="Unassembled WGS sequence"/>
</dbReference>
<protein>
    <submittedName>
        <fullName evidence="3">VOC family protein</fullName>
    </submittedName>
</protein>
<gene>
    <name evidence="3" type="ORF">ACFFHM_07730</name>
</gene>
<proteinExistence type="predicted"/>
<dbReference type="Pfam" id="PF13669">
    <property type="entry name" value="Glyoxalase_4"/>
    <property type="match status" value="1"/>
</dbReference>
<dbReference type="RefSeq" id="WP_335960225.1">
    <property type="nucleotide sequence ID" value="NZ_JAXBLX010000009.1"/>
</dbReference>
<evidence type="ECO:0000313" key="3">
    <source>
        <dbReference type="EMBL" id="MFC0470413.1"/>
    </source>
</evidence>
<dbReference type="PROSITE" id="PS51819">
    <property type="entry name" value="VOC"/>
    <property type="match status" value="1"/>
</dbReference>
<name>A0ABV6KEE0_9BACI</name>
<accession>A0ABV6KEE0</accession>
<dbReference type="InterPro" id="IPR029068">
    <property type="entry name" value="Glyas_Bleomycin-R_OHBP_Dase"/>
</dbReference>
<sequence length="151" mass="17132">MDKNILGTNAITQIGIVVNNIEKTSEAYARFLGMDKPKTNRTETVDQTKMEFRGEVSHAQAKLASFHLGALQLDLIEPDEHPSAWREFLDEHGEGVLHIAFIVDGMQEKISLLERINIPLVQKAEFKGGRYAYMDSLKDLKVLLEVMEFDQ</sequence>
<organism evidence="3 4">
    <name type="scientific">Halalkalibacter kiskunsagensis</name>
    <dbReference type="NCBI Taxonomy" id="1548599"/>
    <lineage>
        <taxon>Bacteria</taxon>
        <taxon>Bacillati</taxon>
        <taxon>Bacillota</taxon>
        <taxon>Bacilli</taxon>
        <taxon>Bacillales</taxon>
        <taxon>Bacillaceae</taxon>
        <taxon>Halalkalibacter</taxon>
    </lineage>
</organism>
<evidence type="ECO:0000313" key="4">
    <source>
        <dbReference type="Proteomes" id="UP001589838"/>
    </source>
</evidence>
<dbReference type="SUPFAM" id="SSF54593">
    <property type="entry name" value="Glyoxalase/Bleomycin resistance protein/Dihydroxybiphenyl dioxygenase"/>
    <property type="match status" value="1"/>
</dbReference>
<evidence type="ECO:0000259" key="2">
    <source>
        <dbReference type="PROSITE" id="PS51819"/>
    </source>
</evidence>
<dbReference type="Gene3D" id="3.10.180.10">
    <property type="entry name" value="2,3-Dihydroxybiphenyl 1,2-Dioxygenase, domain 1"/>
    <property type="match status" value="1"/>
</dbReference>